<dbReference type="GO" id="GO:0009029">
    <property type="term" value="F:lipid-A 4'-kinase activity"/>
    <property type="evidence" value="ECO:0007669"/>
    <property type="project" value="UniProtKB-UniRule"/>
</dbReference>
<accession>A0A1G4RVP9</accession>
<dbReference type="HAMAP" id="MF_00409">
    <property type="entry name" value="LpxK"/>
    <property type="match status" value="1"/>
</dbReference>
<dbReference type="SUPFAM" id="SSF52540">
    <property type="entry name" value="P-loop containing nucleoside triphosphate hydrolases"/>
    <property type="match status" value="1"/>
</dbReference>
<evidence type="ECO:0000256" key="1">
    <source>
        <dbReference type="ARBA" id="ARBA00002274"/>
    </source>
</evidence>
<keyword evidence="10 13" id="KW-0067">ATP-binding</keyword>
<comment type="function">
    <text evidence="1 13">Transfers the gamma-phosphate of ATP to the 4'-position of a tetraacyldisaccharide 1-phosphate intermediate (termed DS-1-P) to form tetraacyldisaccharide 1,4'-bis-phosphate (lipid IVA).</text>
</comment>
<keyword evidence="5 13" id="KW-0444">Lipid biosynthesis</keyword>
<evidence type="ECO:0000256" key="6">
    <source>
        <dbReference type="ARBA" id="ARBA00022556"/>
    </source>
</evidence>
<keyword evidence="7 13" id="KW-0808">Transferase</keyword>
<keyword evidence="11 13" id="KW-0443">Lipid metabolism</keyword>
<comment type="catalytic activity">
    <reaction evidence="13">
        <text>a lipid A disaccharide + ATP = a lipid IVA + ADP + H(+)</text>
        <dbReference type="Rhea" id="RHEA:67840"/>
        <dbReference type="ChEBI" id="CHEBI:15378"/>
        <dbReference type="ChEBI" id="CHEBI:30616"/>
        <dbReference type="ChEBI" id="CHEBI:176343"/>
        <dbReference type="ChEBI" id="CHEBI:176425"/>
        <dbReference type="ChEBI" id="CHEBI:456216"/>
        <dbReference type="EC" id="2.7.1.130"/>
    </reaction>
</comment>
<dbReference type="EC" id="2.7.1.130" evidence="3 13"/>
<dbReference type="EMBL" id="FMTS01000003">
    <property type="protein sequence ID" value="SCW60944.1"/>
    <property type="molecule type" value="Genomic_DNA"/>
</dbReference>
<protein>
    <recommendedName>
        <fullName evidence="4 13">Tetraacyldisaccharide 4'-kinase</fullName>
        <ecNumber evidence="3 13">2.7.1.130</ecNumber>
    </recommendedName>
    <alternativeName>
        <fullName evidence="12 13">Lipid A 4'-kinase</fullName>
    </alternativeName>
</protein>
<dbReference type="OrthoDB" id="9766423at2"/>
<dbReference type="GO" id="GO:0009245">
    <property type="term" value="P:lipid A biosynthetic process"/>
    <property type="evidence" value="ECO:0007669"/>
    <property type="project" value="UniProtKB-UniRule"/>
</dbReference>
<name>A0A1G4RVP9_9CAUL</name>
<evidence type="ECO:0000256" key="12">
    <source>
        <dbReference type="ARBA" id="ARBA00029757"/>
    </source>
</evidence>
<comment type="pathway">
    <text evidence="2 13">Glycolipid biosynthesis; lipid IV(A) biosynthesis; lipid IV(A) from (3R)-3-hydroxytetradecanoyl-[acyl-carrier-protein] and UDP-N-acetyl-alpha-D-glucosamine: step 6/6.</text>
</comment>
<sequence length="336" mass="36257">MAIKTPDWWYRKNAAGAPWWRPLLWPLSLVWRAVNAIKAANARPYRSPLFVISVGNVTLGGSGKTPITGALLDLLAPEAVGLSRGHGGTLTGPITVDPHTHTAAEVGDEPLMLAQTHPFVIAGDRAAGLRLIEKRRKPPKPRIVIVDDAHQNLKIAKDLHILVIDGDTRNGAWPFGDGGVCPYGPMREPLKPGLARADICVLWMPDEDAQPDPDLLALLGDKPILIARLKAQAPAIPAAVYGFAGIAKPWKFEATLRSEGYDIAGFQGFPDHATLTTAELQTLAAKAAAANARLITTQKDWIKLDPVWRARIACLPITAKFDDEAGLLALIRARQG</sequence>
<evidence type="ECO:0000256" key="11">
    <source>
        <dbReference type="ARBA" id="ARBA00023098"/>
    </source>
</evidence>
<dbReference type="InterPro" id="IPR027417">
    <property type="entry name" value="P-loop_NTPase"/>
</dbReference>
<feature type="binding site" evidence="13">
    <location>
        <begin position="58"/>
        <end position="65"/>
    </location>
    <ligand>
        <name>ATP</name>
        <dbReference type="ChEBI" id="CHEBI:30616"/>
    </ligand>
</feature>
<evidence type="ECO:0000256" key="7">
    <source>
        <dbReference type="ARBA" id="ARBA00022679"/>
    </source>
</evidence>
<keyword evidence="9 13" id="KW-0418">Kinase</keyword>
<evidence type="ECO:0000313" key="14">
    <source>
        <dbReference type="EMBL" id="SCW60944.1"/>
    </source>
</evidence>
<dbReference type="GO" id="GO:0005524">
    <property type="term" value="F:ATP binding"/>
    <property type="evidence" value="ECO:0007669"/>
    <property type="project" value="UniProtKB-UniRule"/>
</dbReference>
<dbReference type="NCBIfam" id="TIGR00682">
    <property type="entry name" value="lpxK"/>
    <property type="match status" value="1"/>
</dbReference>
<gene>
    <name evidence="13" type="primary">lpxK</name>
    <name evidence="14" type="ORF">SAMN02927928_2186</name>
</gene>
<comment type="similarity">
    <text evidence="13">Belongs to the LpxK family.</text>
</comment>
<dbReference type="RefSeq" id="WP_090647652.1">
    <property type="nucleotide sequence ID" value="NZ_CBCRYE010000001.1"/>
</dbReference>
<evidence type="ECO:0000313" key="15">
    <source>
        <dbReference type="Proteomes" id="UP000199150"/>
    </source>
</evidence>
<evidence type="ECO:0000256" key="10">
    <source>
        <dbReference type="ARBA" id="ARBA00022840"/>
    </source>
</evidence>
<evidence type="ECO:0000256" key="2">
    <source>
        <dbReference type="ARBA" id="ARBA00004870"/>
    </source>
</evidence>
<dbReference type="PANTHER" id="PTHR42724:SF1">
    <property type="entry name" value="TETRAACYLDISACCHARIDE 4'-KINASE, MITOCHONDRIAL-RELATED"/>
    <property type="match status" value="1"/>
</dbReference>
<reference evidence="15" key="1">
    <citation type="submission" date="2016-10" db="EMBL/GenBank/DDBJ databases">
        <authorList>
            <person name="Varghese N."/>
            <person name="Submissions S."/>
        </authorList>
    </citation>
    <scope>NUCLEOTIDE SEQUENCE [LARGE SCALE GENOMIC DNA]</scope>
    <source>
        <strain evidence="15">CGMCC 1.3431</strain>
    </source>
</reference>
<dbReference type="PANTHER" id="PTHR42724">
    <property type="entry name" value="TETRAACYLDISACCHARIDE 4'-KINASE"/>
    <property type="match status" value="1"/>
</dbReference>
<dbReference type="InterPro" id="IPR003758">
    <property type="entry name" value="LpxK"/>
</dbReference>
<dbReference type="UniPathway" id="UPA00359">
    <property type="reaction ID" value="UER00482"/>
</dbReference>
<keyword evidence="8 13" id="KW-0547">Nucleotide-binding</keyword>
<evidence type="ECO:0000256" key="9">
    <source>
        <dbReference type="ARBA" id="ARBA00022777"/>
    </source>
</evidence>
<dbReference type="STRING" id="260084.SAMN02927928_2186"/>
<evidence type="ECO:0000256" key="3">
    <source>
        <dbReference type="ARBA" id="ARBA00012071"/>
    </source>
</evidence>
<dbReference type="Pfam" id="PF02606">
    <property type="entry name" value="LpxK"/>
    <property type="match status" value="1"/>
</dbReference>
<dbReference type="GO" id="GO:0005886">
    <property type="term" value="C:plasma membrane"/>
    <property type="evidence" value="ECO:0007669"/>
    <property type="project" value="TreeGrafter"/>
</dbReference>
<keyword evidence="15" id="KW-1185">Reference proteome</keyword>
<dbReference type="GO" id="GO:0009244">
    <property type="term" value="P:lipopolysaccharide core region biosynthetic process"/>
    <property type="evidence" value="ECO:0007669"/>
    <property type="project" value="TreeGrafter"/>
</dbReference>
<organism evidence="14 15">
    <name type="scientific">Asticcacaulis taihuensis</name>
    <dbReference type="NCBI Taxonomy" id="260084"/>
    <lineage>
        <taxon>Bacteria</taxon>
        <taxon>Pseudomonadati</taxon>
        <taxon>Pseudomonadota</taxon>
        <taxon>Alphaproteobacteria</taxon>
        <taxon>Caulobacterales</taxon>
        <taxon>Caulobacteraceae</taxon>
        <taxon>Asticcacaulis</taxon>
    </lineage>
</organism>
<proteinExistence type="inferred from homology"/>
<dbReference type="AlphaFoldDB" id="A0A1G4RVP9"/>
<evidence type="ECO:0000256" key="4">
    <source>
        <dbReference type="ARBA" id="ARBA00016436"/>
    </source>
</evidence>
<evidence type="ECO:0000256" key="8">
    <source>
        <dbReference type="ARBA" id="ARBA00022741"/>
    </source>
</evidence>
<evidence type="ECO:0000256" key="13">
    <source>
        <dbReference type="HAMAP-Rule" id="MF_00409"/>
    </source>
</evidence>
<evidence type="ECO:0000256" key="5">
    <source>
        <dbReference type="ARBA" id="ARBA00022516"/>
    </source>
</evidence>
<dbReference type="Proteomes" id="UP000199150">
    <property type="component" value="Unassembled WGS sequence"/>
</dbReference>
<keyword evidence="6 13" id="KW-0441">Lipid A biosynthesis</keyword>